<keyword evidence="4" id="KW-0804">Transcription</keyword>
<keyword evidence="2" id="KW-0805">Transcription regulation</keyword>
<dbReference type="Pfam" id="PF00010">
    <property type="entry name" value="HLH"/>
    <property type="match status" value="1"/>
</dbReference>
<name>A0A9D3UAU8_9ROSI</name>
<dbReference type="GO" id="GO:0005634">
    <property type="term" value="C:nucleus"/>
    <property type="evidence" value="ECO:0007669"/>
    <property type="project" value="UniProtKB-SubCell"/>
</dbReference>
<comment type="caution">
    <text evidence="8">The sequence shown here is derived from an EMBL/GenBank/DDBJ whole genome shotgun (WGS) entry which is preliminary data.</text>
</comment>
<evidence type="ECO:0000256" key="5">
    <source>
        <dbReference type="ARBA" id="ARBA00023242"/>
    </source>
</evidence>
<dbReference type="GO" id="GO:0000978">
    <property type="term" value="F:RNA polymerase II cis-regulatory region sequence-specific DNA binding"/>
    <property type="evidence" value="ECO:0007669"/>
    <property type="project" value="TreeGrafter"/>
</dbReference>
<evidence type="ECO:0000313" key="8">
    <source>
        <dbReference type="EMBL" id="KAH1033102.1"/>
    </source>
</evidence>
<keyword evidence="5" id="KW-0539">Nucleus</keyword>
<dbReference type="Proteomes" id="UP000828251">
    <property type="component" value="Unassembled WGS sequence"/>
</dbReference>
<feature type="domain" description="BHLH" evidence="7">
    <location>
        <begin position="103"/>
        <end position="160"/>
    </location>
</feature>
<evidence type="ECO:0000256" key="2">
    <source>
        <dbReference type="ARBA" id="ARBA00023015"/>
    </source>
</evidence>
<dbReference type="EMBL" id="JAIQCV010000013">
    <property type="protein sequence ID" value="KAH1033102.1"/>
    <property type="molecule type" value="Genomic_DNA"/>
</dbReference>
<dbReference type="GO" id="GO:0000981">
    <property type="term" value="F:DNA-binding transcription factor activity, RNA polymerase II-specific"/>
    <property type="evidence" value="ECO:0007669"/>
    <property type="project" value="TreeGrafter"/>
</dbReference>
<evidence type="ECO:0000256" key="1">
    <source>
        <dbReference type="ARBA" id="ARBA00004123"/>
    </source>
</evidence>
<evidence type="ECO:0000256" key="4">
    <source>
        <dbReference type="ARBA" id="ARBA00023163"/>
    </source>
</evidence>
<gene>
    <name evidence="8" type="ORF">J1N35_045276</name>
</gene>
<dbReference type="OrthoDB" id="684567at2759"/>
<dbReference type="PROSITE" id="PS50888">
    <property type="entry name" value="BHLH"/>
    <property type="match status" value="1"/>
</dbReference>
<evidence type="ECO:0000313" key="9">
    <source>
        <dbReference type="Proteomes" id="UP000828251"/>
    </source>
</evidence>
<sequence>MAMEAVVFQQDWFGYNGKDVLLGGNWSYGLGFGKGEEKFCFEHIPGNQTSDTNNLVDGDHRVSSSSQTSMAPPLPHSSGPSAMGRRKRRRSTKAPKNKEEMENQRMTHITVERNRRKQMNQYLSLLRSLMPPSYAQRILCFLWGDQASIIGGAINFVKELEQRLQWLSGQKEVKDERPKFDDFFTSPQYSTPIGDIEVNVNERHANLKIRWKRRPSLLFRLVSGLNAMRLTILHLNVTTAALIVLYSLTLKVEDDCKLTTGDGIASAVNQLLCRIEDDDGDDAMFNSINSILP</sequence>
<evidence type="ECO:0000259" key="7">
    <source>
        <dbReference type="PROSITE" id="PS50888"/>
    </source>
</evidence>
<keyword evidence="9" id="KW-1185">Reference proteome</keyword>
<evidence type="ECO:0000256" key="6">
    <source>
        <dbReference type="SAM" id="MobiDB-lite"/>
    </source>
</evidence>
<dbReference type="SUPFAM" id="SSF47459">
    <property type="entry name" value="HLH, helix-loop-helix DNA-binding domain"/>
    <property type="match status" value="1"/>
</dbReference>
<dbReference type="SMART" id="SM00353">
    <property type="entry name" value="HLH"/>
    <property type="match status" value="1"/>
</dbReference>
<accession>A0A9D3UAU8</accession>
<dbReference type="Gene3D" id="4.10.280.10">
    <property type="entry name" value="Helix-loop-helix DNA-binding domain"/>
    <property type="match status" value="1"/>
</dbReference>
<dbReference type="PANTHER" id="PTHR11969:SF54">
    <property type="entry name" value="MAD-LIKE PROTEIN 1"/>
    <property type="match status" value="1"/>
</dbReference>
<protein>
    <recommendedName>
        <fullName evidence="7">BHLH domain-containing protein</fullName>
    </recommendedName>
</protein>
<dbReference type="GO" id="GO:0046983">
    <property type="term" value="F:protein dimerization activity"/>
    <property type="evidence" value="ECO:0007669"/>
    <property type="project" value="InterPro"/>
</dbReference>
<proteinExistence type="predicted"/>
<organism evidence="8 9">
    <name type="scientific">Gossypium stocksii</name>
    <dbReference type="NCBI Taxonomy" id="47602"/>
    <lineage>
        <taxon>Eukaryota</taxon>
        <taxon>Viridiplantae</taxon>
        <taxon>Streptophyta</taxon>
        <taxon>Embryophyta</taxon>
        <taxon>Tracheophyta</taxon>
        <taxon>Spermatophyta</taxon>
        <taxon>Magnoliopsida</taxon>
        <taxon>eudicotyledons</taxon>
        <taxon>Gunneridae</taxon>
        <taxon>Pentapetalae</taxon>
        <taxon>rosids</taxon>
        <taxon>malvids</taxon>
        <taxon>Malvales</taxon>
        <taxon>Malvaceae</taxon>
        <taxon>Malvoideae</taxon>
        <taxon>Gossypium</taxon>
    </lineage>
</organism>
<feature type="region of interest" description="Disordered" evidence="6">
    <location>
        <begin position="50"/>
        <end position="102"/>
    </location>
</feature>
<evidence type="ECO:0000256" key="3">
    <source>
        <dbReference type="ARBA" id="ARBA00023125"/>
    </source>
</evidence>
<comment type="subcellular location">
    <subcellularLocation>
        <location evidence="1">Nucleus</location>
    </subcellularLocation>
</comment>
<keyword evidence="3" id="KW-0238">DNA-binding</keyword>
<dbReference type="InterPro" id="IPR011598">
    <property type="entry name" value="bHLH_dom"/>
</dbReference>
<dbReference type="InterPro" id="IPR036638">
    <property type="entry name" value="HLH_DNA-bd_sf"/>
</dbReference>
<dbReference type="PANTHER" id="PTHR11969">
    <property type="entry name" value="MAX DIMERIZATION, MAD"/>
    <property type="match status" value="1"/>
</dbReference>
<reference evidence="8 9" key="1">
    <citation type="journal article" date="2021" name="Plant Biotechnol. J.">
        <title>Multi-omics assisted identification of the key and species-specific regulatory components of drought-tolerant mechanisms in Gossypium stocksii.</title>
        <authorList>
            <person name="Yu D."/>
            <person name="Ke L."/>
            <person name="Zhang D."/>
            <person name="Wu Y."/>
            <person name="Sun Y."/>
            <person name="Mei J."/>
            <person name="Sun J."/>
            <person name="Sun Y."/>
        </authorList>
    </citation>
    <scope>NUCLEOTIDE SEQUENCE [LARGE SCALE GENOMIC DNA]</scope>
    <source>
        <strain evidence="9">cv. E1</strain>
        <tissue evidence="8">Leaf</tissue>
    </source>
</reference>
<feature type="compositionally biased region" description="Basic residues" evidence="6">
    <location>
        <begin position="84"/>
        <end position="95"/>
    </location>
</feature>
<dbReference type="AlphaFoldDB" id="A0A9D3UAU8"/>